<protein>
    <recommendedName>
        <fullName evidence="3">Nucleotidyltransferase domain-containing protein</fullName>
    </recommendedName>
</protein>
<organism evidence="1 2">
    <name type="scientific">Streptomyces siamensis</name>
    <dbReference type="NCBI Taxonomy" id="1274986"/>
    <lineage>
        <taxon>Bacteria</taxon>
        <taxon>Bacillati</taxon>
        <taxon>Actinomycetota</taxon>
        <taxon>Actinomycetes</taxon>
        <taxon>Kitasatosporales</taxon>
        <taxon>Streptomycetaceae</taxon>
        <taxon>Streptomyces</taxon>
    </lineage>
</organism>
<keyword evidence="2" id="KW-1185">Reference proteome</keyword>
<gene>
    <name evidence="1" type="ORF">GCM10023335_44780</name>
</gene>
<dbReference type="EMBL" id="BAABKB010000016">
    <property type="protein sequence ID" value="GAA5017833.1"/>
    <property type="molecule type" value="Genomic_DNA"/>
</dbReference>
<proteinExistence type="predicted"/>
<dbReference type="InterPro" id="IPR043519">
    <property type="entry name" value="NT_sf"/>
</dbReference>
<evidence type="ECO:0000313" key="2">
    <source>
        <dbReference type="Proteomes" id="UP001501759"/>
    </source>
</evidence>
<accession>A0ABP9J3Q1</accession>
<evidence type="ECO:0000313" key="1">
    <source>
        <dbReference type="EMBL" id="GAA5017833.1"/>
    </source>
</evidence>
<dbReference type="Gene3D" id="3.30.460.10">
    <property type="entry name" value="Beta Polymerase, domain 2"/>
    <property type="match status" value="1"/>
</dbReference>
<reference evidence="2" key="1">
    <citation type="journal article" date="2019" name="Int. J. Syst. Evol. Microbiol.">
        <title>The Global Catalogue of Microorganisms (GCM) 10K type strain sequencing project: providing services to taxonomists for standard genome sequencing and annotation.</title>
        <authorList>
            <consortium name="The Broad Institute Genomics Platform"/>
            <consortium name="The Broad Institute Genome Sequencing Center for Infectious Disease"/>
            <person name="Wu L."/>
            <person name="Ma J."/>
        </authorList>
    </citation>
    <scope>NUCLEOTIDE SEQUENCE [LARGE SCALE GENOMIC DNA]</scope>
    <source>
        <strain evidence="2">JCM 18409</strain>
    </source>
</reference>
<comment type="caution">
    <text evidence="1">The sequence shown here is derived from an EMBL/GenBank/DDBJ whole genome shotgun (WGS) entry which is preliminary data.</text>
</comment>
<name>A0ABP9J3Q1_9ACTN</name>
<dbReference type="Proteomes" id="UP001501759">
    <property type="component" value="Unassembled WGS sequence"/>
</dbReference>
<dbReference type="SUPFAM" id="SSF81301">
    <property type="entry name" value="Nucleotidyltransferase"/>
    <property type="match status" value="1"/>
</dbReference>
<evidence type="ECO:0008006" key="3">
    <source>
        <dbReference type="Google" id="ProtNLM"/>
    </source>
</evidence>
<sequence>MFTVADRTGVRERLLAYAEADDAIVGAAYTGSLAVDAEDRWSDTDLVLAVRGDLTTTLDRWTRWLYEKLNAQHHWDLPAGASRIRVFLLSQWIEIDLTFAPEGDFGPRGPQWRTLFGQEQPVDSFSLPDRNTLVGLVWHHALHARLCIHRNRWWQAEHWISAMRDHVITLASLRLGLPDSYAKGAHLLPDELMADMEATLVTSTNASELNRALAVTIAVATDELRRSAPELATRIGPMLAELADETAASGPPAGRRCSHGR</sequence>